<feature type="compositionally biased region" description="Acidic residues" evidence="10">
    <location>
        <begin position="28"/>
        <end position="50"/>
    </location>
</feature>
<protein>
    <recommendedName>
        <fullName evidence="4">protein disulfide-isomerase</fullName>
        <ecNumber evidence="4">5.3.4.1</ecNumber>
    </recommendedName>
</protein>
<dbReference type="CDD" id="cd02981">
    <property type="entry name" value="PDI_b_family"/>
    <property type="match status" value="1"/>
</dbReference>
<name>A0ABM1DNX4_PRICU</name>
<feature type="domain" description="Thioredoxin" evidence="12">
    <location>
        <begin position="392"/>
        <end position="539"/>
    </location>
</feature>
<evidence type="ECO:0000256" key="5">
    <source>
        <dbReference type="ARBA" id="ARBA00022729"/>
    </source>
</evidence>
<feature type="signal peptide" evidence="11">
    <location>
        <begin position="1"/>
        <end position="21"/>
    </location>
</feature>
<evidence type="ECO:0000256" key="10">
    <source>
        <dbReference type="SAM" id="MobiDB-lite"/>
    </source>
</evidence>
<dbReference type="PANTHER" id="PTHR18929:SF240">
    <property type="entry name" value="PROTEIN DISULFIDE-ISOMERASE"/>
    <property type="match status" value="1"/>
</dbReference>
<dbReference type="PROSITE" id="PS00194">
    <property type="entry name" value="THIOREDOXIN_1"/>
    <property type="match status" value="1"/>
</dbReference>
<dbReference type="PROSITE" id="PS51352">
    <property type="entry name" value="THIOREDOXIN_2"/>
    <property type="match status" value="2"/>
</dbReference>
<dbReference type="CDD" id="cd02995">
    <property type="entry name" value="PDI_a_PDI_a'_C"/>
    <property type="match status" value="1"/>
</dbReference>
<evidence type="ECO:0000259" key="12">
    <source>
        <dbReference type="PROSITE" id="PS51352"/>
    </source>
</evidence>
<evidence type="ECO:0000256" key="9">
    <source>
        <dbReference type="ARBA" id="ARBA00023284"/>
    </source>
</evidence>
<dbReference type="RefSeq" id="XP_014661645.1">
    <property type="nucleotide sequence ID" value="XM_014806159.1"/>
</dbReference>
<comment type="subcellular location">
    <subcellularLocation>
        <location evidence="2">Endoplasmic reticulum lumen</location>
    </subcellularLocation>
</comment>
<dbReference type="CDD" id="cd02982">
    <property type="entry name" value="PDI_b'_family"/>
    <property type="match status" value="1"/>
</dbReference>
<evidence type="ECO:0000256" key="6">
    <source>
        <dbReference type="ARBA" id="ARBA00022737"/>
    </source>
</evidence>
<dbReference type="InterPro" id="IPR017937">
    <property type="entry name" value="Thioredoxin_CS"/>
</dbReference>
<comment type="similarity">
    <text evidence="3">Belongs to the protein disulfide isomerase family.</text>
</comment>
<evidence type="ECO:0000256" key="1">
    <source>
        <dbReference type="ARBA" id="ARBA00001182"/>
    </source>
</evidence>
<dbReference type="InterPro" id="IPR005792">
    <property type="entry name" value="Prot_disulphide_isomerase"/>
</dbReference>
<dbReference type="Proteomes" id="UP000695022">
    <property type="component" value="Unplaced"/>
</dbReference>
<evidence type="ECO:0000313" key="13">
    <source>
        <dbReference type="Proteomes" id="UP000695022"/>
    </source>
</evidence>
<evidence type="ECO:0000256" key="11">
    <source>
        <dbReference type="SAM" id="SignalP"/>
    </source>
</evidence>
<keyword evidence="13" id="KW-1185">Reference proteome</keyword>
<dbReference type="Pfam" id="PF00085">
    <property type="entry name" value="Thioredoxin"/>
    <property type="match status" value="2"/>
</dbReference>
<dbReference type="InterPro" id="IPR013766">
    <property type="entry name" value="Thioredoxin_domain"/>
</dbReference>
<evidence type="ECO:0000313" key="14">
    <source>
        <dbReference type="RefSeq" id="XP_014661645.1"/>
    </source>
</evidence>
<dbReference type="InterPro" id="IPR036249">
    <property type="entry name" value="Thioredoxin-like_sf"/>
</dbReference>
<dbReference type="NCBIfam" id="TIGR01130">
    <property type="entry name" value="ER_PDI_fam"/>
    <property type="match status" value="1"/>
</dbReference>
<dbReference type="CDD" id="cd02961">
    <property type="entry name" value="PDI_a_family"/>
    <property type="match status" value="1"/>
</dbReference>
<proteinExistence type="inferred from homology"/>
<feature type="chain" id="PRO_5046691097" description="protein disulfide-isomerase" evidence="11">
    <location>
        <begin position="22"/>
        <end position="563"/>
    </location>
</feature>
<accession>A0ABM1DNX4</accession>
<dbReference type="Pfam" id="PF13848">
    <property type="entry name" value="Thioredoxin_6"/>
    <property type="match status" value="1"/>
</dbReference>
<feature type="region of interest" description="Disordered" evidence="10">
    <location>
        <begin position="26"/>
        <end position="60"/>
    </location>
</feature>
<keyword evidence="7" id="KW-0256">Endoplasmic reticulum</keyword>
<gene>
    <name evidence="14" type="primary">LOC106804811</name>
</gene>
<reference evidence="14" key="1">
    <citation type="submission" date="2025-08" db="UniProtKB">
        <authorList>
            <consortium name="RefSeq"/>
        </authorList>
    </citation>
    <scope>IDENTIFICATION</scope>
</reference>
<feature type="domain" description="Thioredoxin" evidence="12">
    <location>
        <begin position="48"/>
        <end position="178"/>
    </location>
</feature>
<evidence type="ECO:0000256" key="3">
    <source>
        <dbReference type="ARBA" id="ARBA00006347"/>
    </source>
</evidence>
<dbReference type="Gene3D" id="3.40.30.10">
    <property type="entry name" value="Glutaredoxin"/>
    <property type="match status" value="4"/>
</dbReference>
<keyword evidence="9" id="KW-0676">Redox-active center</keyword>
<dbReference type="PRINTS" id="PR00421">
    <property type="entry name" value="THIOREDOXIN"/>
</dbReference>
<evidence type="ECO:0000256" key="4">
    <source>
        <dbReference type="ARBA" id="ARBA00012723"/>
    </source>
</evidence>
<keyword evidence="6" id="KW-0677">Repeat</keyword>
<feature type="compositionally biased region" description="Acidic residues" evidence="10">
    <location>
        <begin position="528"/>
        <end position="556"/>
    </location>
</feature>
<dbReference type="EC" id="5.3.4.1" evidence="4"/>
<keyword evidence="8" id="KW-0413">Isomerase</keyword>
<dbReference type="GeneID" id="106804811"/>
<dbReference type="PANTHER" id="PTHR18929">
    <property type="entry name" value="PROTEIN DISULFIDE ISOMERASE"/>
    <property type="match status" value="1"/>
</dbReference>
<feature type="region of interest" description="Disordered" evidence="10">
    <location>
        <begin position="518"/>
        <end position="563"/>
    </location>
</feature>
<comment type="catalytic activity">
    <reaction evidence="1">
        <text>Catalyzes the rearrangement of -S-S- bonds in proteins.</text>
        <dbReference type="EC" id="5.3.4.1"/>
    </reaction>
</comment>
<evidence type="ECO:0000256" key="2">
    <source>
        <dbReference type="ARBA" id="ARBA00004319"/>
    </source>
</evidence>
<evidence type="ECO:0000256" key="8">
    <source>
        <dbReference type="ARBA" id="ARBA00023235"/>
    </source>
</evidence>
<evidence type="ECO:0000256" key="7">
    <source>
        <dbReference type="ARBA" id="ARBA00022824"/>
    </source>
</evidence>
<organism evidence="13 14">
    <name type="scientific">Priapulus caudatus</name>
    <name type="common">Priapulid worm</name>
    <dbReference type="NCBI Taxonomy" id="37621"/>
    <lineage>
        <taxon>Eukaryota</taxon>
        <taxon>Metazoa</taxon>
        <taxon>Ecdysozoa</taxon>
        <taxon>Scalidophora</taxon>
        <taxon>Priapulida</taxon>
        <taxon>Priapulimorpha</taxon>
        <taxon>Priapulimorphida</taxon>
        <taxon>Priapulidae</taxon>
        <taxon>Priapulus</taxon>
    </lineage>
</organism>
<keyword evidence="5 11" id="KW-0732">Signal</keyword>
<dbReference type="SUPFAM" id="SSF52833">
    <property type="entry name" value="Thioredoxin-like"/>
    <property type="match status" value="4"/>
</dbReference>
<sequence length="563" mass="63444">MKVRCLTLALLFALLCSAVLSTASQDGDAADDENSTDEEAVESVDDDADQGQDHARFDADEPLPGEEYVLELNNETFPAAIEEHKFLLLEFYAPWCGKCQQLRSAYGGAAQKLHEMGSEIKLAKIDATVMENLELSAKYEVDRFPTLRFFREMEPSPIPYKGERDVDGFVAWLTKKTQPPAKNLETLNDVKEFIASRGGEDINVVGFFKDANSEEAKTFIRVADIMDFYEFGITSDEEAFKEYGVEDGQISVFTTFDEGRADYDGELISDDIAKFVMVQSVPNVADFNPQMARRIFVKDFPNHLLLLASKNSTEFPKLHAILSEVAPKYKGRIVFIHVDTDVPGHARIMEFFAVDPADVPEFRITTSGLNAKKYRPDFPEITAATIQNFVDAFFDDKLEPFRKSEELPEDWNELPVTVLVGKNFDEVAKDEKTNTLVEFYAPWCEHCKSLEPIYTELGEKFKGRDDVIIAKIDGTANEVEGIKLEGFPTIKYFPAGTDKVIDYQCGRTVEHFTFFLENDGECPPREETPDDRDGDEEVEKNGEGEEITVETDETESEGAKDEL</sequence>